<name>A0A844AMS5_9RHOB</name>
<comment type="caution">
    <text evidence="2">The sequence shown here is derived from an EMBL/GenBank/DDBJ whole genome shotgun (WGS) entry which is preliminary data.</text>
</comment>
<gene>
    <name evidence="2" type="ORF">GG681_11960</name>
</gene>
<dbReference type="Proteomes" id="UP000436694">
    <property type="component" value="Unassembled WGS sequence"/>
</dbReference>
<proteinExistence type="predicted"/>
<evidence type="ECO:0000313" key="2">
    <source>
        <dbReference type="EMBL" id="MQY43359.1"/>
    </source>
</evidence>
<reference evidence="2 3" key="1">
    <citation type="submission" date="2019-10" db="EMBL/GenBank/DDBJ databases">
        <title>Epibacterium sp. nov., isolated from seawater.</title>
        <authorList>
            <person name="Zhang X."/>
            <person name="Li N."/>
        </authorList>
    </citation>
    <scope>NUCLEOTIDE SEQUENCE [LARGE SCALE GENOMIC DNA]</scope>
    <source>
        <strain evidence="2 3">SM1969</strain>
    </source>
</reference>
<dbReference type="EMBL" id="WIXK01000005">
    <property type="protein sequence ID" value="MQY43359.1"/>
    <property type="molecule type" value="Genomic_DNA"/>
</dbReference>
<feature type="region of interest" description="Disordered" evidence="1">
    <location>
        <begin position="21"/>
        <end position="116"/>
    </location>
</feature>
<dbReference type="AlphaFoldDB" id="A0A844AMS5"/>
<accession>A0A844AMS5</accession>
<protein>
    <submittedName>
        <fullName evidence="2">Uncharacterized protein</fullName>
    </submittedName>
</protein>
<sequence length="290" mass="31249">MSDPVEHAGVEDVLSSIRRLVSDETRMNAENRASRGRVRSPAPRLVLTPALRVMEEDAPAAAEDIEQTGDAQAGDAQADDADQDVSQTQDIPSAEDASFKADAALSQEEPWKEPGATLFQAALNPNDGETATRLNGHVRDANGANAFAGSTAPERNRAAAVVKKIAEMEAANDAAEDEIWEPDASATAPFADAAKQVPQFVRAEAHSAPEQDAPVEPLQQMLEEDTTEAVVTQLEATEDTAVVDEEMLREMVVDIVRSELQGALGERVTRNVRKLVRREIQRALAAHNLD</sequence>
<evidence type="ECO:0000256" key="1">
    <source>
        <dbReference type="SAM" id="MobiDB-lite"/>
    </source>
</evidence>
<dbReference type="RefSeq" id="WP_153548234.1">
    <property type="nucleotide sequence ID" value="NZ_WIXK01000005.1"/>
</dbReference>
<feature type="compositionally biased region" description="Basic and acidic residues" evidence="1">
    <location>
        <begin position="21"/>
        <end position="33"/>
    </location>
</feature>
<keyword evidence="3" id="KW-1185">Reference proteome</keyword>
<organism evidence="2 3">
    <name type="scientific">Tritonibacter aquimaris</name>
    <dbReference type="NCBI Taxonomy" id="2663379"/>
    <lineage>
        <taxon>Bacteria</taxon>
        <taxon>Pseudomonadati</taxon>
        <taxon>Pseudomonadota</taxon>
        <taxon>Alphaproteobacteria</taxon>
        <taxon>Rhodobacterales</taxon>
        <taxon>Paracoccaceae</taxon>
        <taxon>Tritonibacter</taxon>
    </lineage>
</organism>
<evidence type="ECO:0000313" key="3">
    <source>
        <dbReference type="Proteomes" id="UP000436694"/>
    </source>
</evidence>